<dbReference type="RefSeq" id="WP_344173796.1">
    <property type="nucleotide sequence ID" value="NZ_BAAARY010000018.1"/>
</dbReference>
<evidence type="ECO:0000313" key="2">
    <source>
        <dbReference type="EMBL" id="GAA2529843.1"/>
    </source>
</evidence>
<dbReference type="InterPro" id="IPR000600">
    <property type="entry name" value="ROK"/>
</dbReference>
<dbReference type="EMBL" id="BAAARY010000018">
    <property type="protein sequence ID" value="GAA2529843.1"/>
    <property type="molecule type" value="Genomic_DNA"/>
</dbReference>
<comment type="similarity">
    <text evidence="1">Belongs to the ROK (NagC/XylR) family.</text>
</comment>
<organism evidence="2 3">
    <name type="scientific">Pilimelia columellifera subsp. columellifera</name>
    <dbReference type="NCBI Taxonomy" id="706583"/>
    <lineage>
        <taxon>Bacteria</taxon>
        <taxon>Bacillati</taxon>
        <taxon>Actinomycetota</taxon>
        <taxon>Actinomycetes</taxon>
        <taxon>Micromonosporales</taxon>
        <taxon>Micromonosporaceae</taxon>
        <taxon>Pilimelia</taxon>
    </lineage>
</organism>
<dbReference type="InterPro" id="IPR043129">
    <property type="entry name" value="ATPase_NBD"/>
</dbReference>
<protein>
    <submittedName>
        <fullName evidence="2">ROK family protein</fullName>
    </submittedName>
</protein>
<accession>A0ABP6AZR6</accession>
<evidence type="ECO:0000313" key="3">
    <source>
        <dbReference type="Proteomes" id="UP001499978"/>
    </source>
</evidence>
<evidence type="ECO:0000256" key="1">
    <source>
        <dbReference type="ARBA" id="ARBA00006479"/>
    </source>
</evidence>
<dbReference type="SUPFAM" id="SSF53067">
    <property type="entry name" value="Actin-like ATPase domain"/>
    <property type="match status" value="1"/>
</dbReference>
<proteinExistence type="inferred from homology"/>
<dbReference type="PANTHER" id="PTHR18964:SF149">
    <property type="entry name" value="BIFUNCTIONAL UDP-N-ACETYLGLUCOSAMINE 2-EPIMERASE_N-ACETYLMANNOSAMINE KINASE"/>
    <property type="match status" value="1"/>
</dbReference>
<sequence length="299" mass="29720">MSAGTGPLTGPVYDLGVDIGGTKVALRAEEGDRRGHESAFRWVPGHDAGQDLALLAERVAEVGLPLRAAGVALPATVDAAGRVSAWPSRPSWIGLAAGDVFGALFGAVPVAWADDGDLGALAEARAAGVTDLLYLGVGTGVGGGFVLGGELCPGSGRGSFEIGHIVIGGGESCRCGRDGCLQAVASGPAILDRAARARGLPVAYEELCRAAVTAPWAITALGAAYRALATAIASVAELLHPRLVVVGGGFLAGVPGAVPTLNDHVAGLIRPGQEPLPVRAAALGGLSSLAGAIELARTL</sequence>
<dbReference type="Gene3D" id="3.30.420.40">
    <property type="match status" value="2"/>
</dbReference>
<gene>
    <name evidence="2" type="ORF">GCM10010201_31410</name>
</gene>
<keyword evidence="3" id="KW-1185">Reference proteome</keyword>
<name>A0ABP6AZR6_9ACTN</name>
<reference evidence="3" key="1">
    <citation type="journal article" date="2019" name="Int. J. Syst. Evol. Microbiol.">
        <title>The Global Catalogue of Microorganisms (GCM) 10K type strain sequencing project: providing services to taxonomists for standard genome sequencing and annotation.</title>
        <authorList>
            <consortium name="The Broad Institute Genomics Platform"/>
            <consortium name="The Broad Institute Genome Sequencing Center for Infectious Disease"/>
            <person name="Wu L."/>
            <person name="Ma J."/>
        </authorList>
    </citation>
    <scope>NUCLEOTIDE SEQUENCE [LARGE SCALE GENOMIC DNA]</scope>
    <source>
        <strain evidence="3">JCM 3367</strain>
    </source>
</reference>
<dbReference type="Pfam" id="PF00480">
    <property type="entry name" value="ROK"/>
    <property type="match status" value="1"/>
</dbReference>
<comment type="caution">
    <text evidence="2">The sequence shown here is derived from an EMBL/GenBank/DDBJ whole genome shotgun (WGS) entry which is preliminary data.</text>
</comment>
<dbReference type="PANTHER" id="PTHR18964">
    <property type="entry name" value="ROK (REPRESSOR, ORF, KINASE) FAMILY"/>
    <property type="match status" value="1"/>
</dbReference>
<dbReference type="Proteomes" id="UP001499978">
    <property type="component" value="Unassembled WGS sequence"/>
</dbReference>